<dbReference type="PROSITE" id="PS51094">
    <property type="entry name" value="PTS_EIIA_TYPE_2"/>
    <property type="match status" value="1"/>
</dbReference>
<evidence type="ECO:0000313" key="3">
    <source>
        <dbReference type="Proteomes" id="UP000000814"/>
    </source>
</evidence>
<dbReference type="EMBL" id="AE001437">
    <property type="protein sequence ID" value="AAK80900.1"/>
    <property type="molecule type" value="Genomic_DNA"/>
</dbReference>
<organism evidence="2 3">
    <name type="scientific">Clostridium acetobutylicum (strain ATCC 824 / DSM 792 / JCM 1419 / IAM 19013 / LMG 5710 / NBRC 13948 / NRRL B-527 / VKM B-1787 / 2291 / W)</name>
    <dbReference type="NCBI Taxonomy" id="272562"/>
    <lineage>
        <taxon>Bacteria</taxon>
        <taxon>Bacillati</taxon>
        <taxon>Bacillota</taxon>
        <taxon>Clostridia</taxon>
        <taxon>Eubacteriales</taxon>
        <taxon>Clostridiaceae</taxon>
        <taxon>Clostridium</taxon>
    </lineage>
</organism>
<gene>
    <name evidence="2" type="ordered locus">CA_C2958</name>
</gene>
<name>Q97EZ7_CLOAB</name>
<dbReference type="HOGENOM" id="CLU_072531_6_1_9"/>
<dbReference type="InterPro" id="IPR016152">
    <property type="entry name" value="PTrfase/Anion_transptr"/>
</dbReference>
<keyword evidence="3" id="KW-1185">Reference proteome</keyword>
<accession>Q97EZ7</accession>
<feature type="domain" description="PTS EIIA type-2" evidence="1">
    <location>
        <begin position="6"/>
        <end position="158"/>
    </location>
</feature>
<evidence type="ECO:0000259" key="1">
    <source>
        <dbReference type="PROSITE" id="PS51094"/>
    </source>
</evidence>
<dbReference type="eggNOG" id="COG1762">
    <property type="taxonomic scope" value="Bacteria"/>
</dbReference>
<dbReference type="OrthoDB" id="370976at2"/>
<reference evidence="2 3" key="1">
    <citation type="journal article" date="2001" name="J. Bacteriol.">
        <title>Genome sequence and comparative analysis of the solvent-producing bacterium Clostridium acetobutylicum.</title>
        <authorList>
            <person name="Nolling J."/>
            <person name="Breton G."/>
            <person name="Omelchenko M.V."/>
            <person name="Makarova K.S."/>
            <person name="Zeng Q."/>
            <person name="Gibson R."/>
            <person name="Lee H.M."/>
            <person name="Dubois J."/>
            <person name="Qiu D."/>
            <person name="Hitti J."/>
            <person name="Wolf Y.I."/>
            <person name="Tatusov R.L."/>
            <person name="Sabathe F."/>
            <person name="Doucette-Stamm L."/>
            <person name="Soucaille P."/>
            <person name="Daly M.J."/>
            <person name="Bennett G.N."/>
            <person name="Koonin E.V."/>
            <person name="Smith D.R."/>
        </authorList>
    </citation>
    <scope>NUCLEOTIDE SEQUENCE [LARGE SCALE GENOMIC DNA]</scope>
    <source>
        <strain evidence="3">ATCC 824 / DSM 792 / JCM 1419 / LMG 5710 / VKM B-1787</strain>
    </source>
</reference>
<dbReference type="Proteomes" id="UP000000814">
    <property type="component" value="Chromosome"/>
</dbReference>
<dbReference type="InterPro" id="IPR002178">
    <property type="entry name" value="PTS_EIIA_type-2_dom"/>
</dbReference>
<protein>
    <submittedName>
        <fullName evidence="2">PTS system enzyme IIBC component (Galactitol/fructose specific)</fullName>
    </submittedName>
</protein>
<dbReference type="PIR" id="A97264">
    <property type="entry name" value="A97264"/>
</dbReference>
<dbReference type="Gene3D" id="3.40.930.10">
    <property type="entry name" value="Mannitol-specific EII, Chain A"/>
    <property type="match status" value="1"/>
</dbReference>
<dbReference type="RefSeq" id="WP_010966241.1">
    <property type="nucleotide sequence ID" value="NC_003030.1"/>
</dbReference>
<dbReference type="AlphaFoldDB" id="Q97EZ7"/>
<proteinExistence type="predicted"/>
<dbReference type="Pfam" id="PF00359">
    <property type="entry name" value="PTS_EIIA_2"/>
    <property type="match status" value="1"/>
</dbReference>
<evidence type="ECO:0000313" key="2">
    <source>
        <dbReference type="EMBL" id="AAK80900.1"/>
    </source>
</evidence>
<dbReference type="InterPro" id="IPR051541">
    <property type="entry name" value="PTS_SugarTrans_NitroReg"/>
</dbReference>
<dbReference type="PATRIC" id="fig|272562.8.peg.3142"/>
<dbReference type="PANTHER" id="PTHR47738:SF3">
    <property type="entry name" value="PHOSPHOTRANSFERASE SYSTEM MANNITOL_FRUCTOSE-SPECIFIC IIA DOMAIN CONTAINING PROTEIN"/>
    <property type="match status" value="1"/>
</dbReference>
<dbReference type="CDD" id="cd00211">
    <property type="entry name" value="PTS_IIA_fru"/>
    <property type="match status" value="1"/>
</dbReference>
<dbReference type="GeneID" id="44999446"/>
<dbReference type="KEGG" id="cac:CA_C2958"/>
<dbReference type="SUPFAM" id="SSF55804">
    <property type="entry name" value="Phoshotransferase/anion transport protein"/>
    <property type="match status" value="1"/>
</dbReference>
<dbReference type="STRING" id="272562.CA_C2958"/>
<sequence>MIKEISNLFKEDLIFIEDAKDSNEIFKKIGQRLIQKGLVKDNFIDGIIEREKKYPTGMDLSVIEGQEYNVAIPHTEREYCLSKRIVFVKLKKEVEFKNMIAPEDTLKVRYLFMIINNENDAQTNILANIMDFITNKENMDKLNKTDNEEEIFEFITDKQTIKNI</sequence>
<dbReference type="PANTHER" id="PTHR47738">
    <property type="entry name" value="PTS SYSTEM FRUCTOSE-LIKE EIIA COMPONENT-RELATED"/>
    <property type="match status" value="1"/>
</dbReference>